<dbReference type="SUPFAM" id="SSF53098">
    <property type="entry name" value="Ribonuclease H-like"/>
    <property type="match status" value="1"/>
</dbReference>
<reference evidence="2 3" key="1">
    <citation type="submission" date="2020-02" db="EMBL/GenBank/DDBJ databases">
        <authorList>
            <person name="Ma Q."/>
            <person name="Huang Y."/>
            <person name="Song X."/>
            <person name="Pei D."/>
        </authorList>
    </citation>
    <scope>NUCLEOTIDE SEQUENCE [LARGE SCALE GENOMIC DNA]</scope>
    <source>
        <strain evidence="2">Sxm20200214</strain>
        <tissue evidence="2">Leaf</tissue>
    </source>
</reference>
<dbReference type="OrthoDB" id="10352742at2759"/>
<dbReference type="Proteomes" id="UP000886595">
    <property type="component" value="Unassembled WGS sequence"/>
</dbReference>
<dbReference type="AlphaFoldDB" id="A0A8X7QMU8"/>
<dbReference type="InterPro" id="IPR002156">
    <property type="entry name" value="RNaseH_domain"/>
</dbReference>
<dbReference type="EMBL" id="JAAMPC010000013">
    <property type="protein sequence ID" value="KAG2270603.1"/>
    <property type="molecule type" value="Genomic_DNA"/>
</dbReference>
<organism evidence="2 3">
    <name type="scientific">Brassica carinata</name>
    <name type="common">Ethiopian mustard</name>
    <name type="synonym">Abyssinian cabbage</name>
    <dbReference type="NCBI Taxonomy" id="52824"/>
    <lineage>
        <taxon>Eukaryota</taxon>
        <taxon>Viridiplantae</taxon>
        <taxon>Streptophyta</taxon>
        <taxon>Embryophyta</taxon>
        <taxon>Tracheophyta</taxon>
        <taxon>Spermatophyta</taxon>
        <taxon>Magnoliopsida</taxon>
        <taxon>eudicotyledons</taxon>
        <taxon>Gunneridae</taxon>
        <taxon>Pentapetalae</taxon>
        <taxon>rosids</taxon>
        <taxon>malvids</taxon>
        <taxon>Brassicales</taxon>
        <taxon>Brassicaceae</taxon>
        <taxon>Brassiceae</taxon>
        <taxon>Brassica</taxon>
    </lineage>
</organism>
<proteinExistence type="predicted"/>
<dbReference type="Gene3D" id="3.30.420.10">
    <property type="entry name" value="Ribonuclease H-like superfamily/Ribonuclease H"/>
    <property type="match status" value="1"/>
</dbReference>
<dbReference type="Pfam" id="PF13456">
    <property type="entry name" value="RVT_3"/>
    <property type="match status" value="1"/>
</dbReference>
<dbReference type="InterPro" id="IPR012337">
    <property type="entry name" value="RNaseH-like_sf"/>
</dbReference>
<keyword evidence="3" id="KW-1185">Reference proteome</keyword>
<feature type="domain" description="RNase H type-1" evidence="1">
    <location>
        <begin position="1"/>
        <end position="129"/>
    </location>
</feature>
<evidence type="ECO:0000259" key="1">
    <source>
        <dbReference type="PROSITE" id="PS50879"/>
    </source>
</evidence>
<evidence type="ECO:0000313" key="2">
    <source>
        <dbReference type="EMBL" id="KAG2270603.1"/>
    </source>
</evidence>
<dbReference type="CDD" id="cd06222">
    <property type="entry name" value="RNase_H_like"/>
    <property type="match status" value="1"/>
</dbReference>
<dbReference type="InterPro" id="IPR044730">
    <property type="entry name" value="RNase_H-like_dom_plant"/>
</dbReference>
<dbReference type="PROSITE" id="PS50879">
    <property type="entry name" value="RNASE_H_1"/>
    <property type="match status" value="1"/>
</dbReference>
<comment type="caution">
    <text evidence="2">The sequence shown here is derived from an EMBL/GenBank/DDBJ whole genome shotgun (WGS) entry which is preliminary data.</text>
</comment>
<evidence type="ECO:0000313" key="3">
    <source>
        <dbReference type="Proteomes" id="UP000886595"/>
    </source>
</evidence>
<protein>
    <recommendedName>
        <fullName evidence="1">RNase H type-1 domain-containing protein</fullName>
    </recommendedName>
</protein>
<dbReference type="PANTHER" id="PTHR47074:SF11">
    <property type="entry name" value="REVERSE TRANSCRIPTASE-LIKE PROTEIN"/>
    <property type="match status" value="1"/>
</dbReference>
<accession>A0A8X7QMU8</accession>
<dbReference type="InterPro" id="IPR052929">
    <property type="entry name" value="RNase_H-like_EbsB-rel"/>
</dbReference>
<dbReference type="GO" id="GO:0003676">
    <property type="term" value="F:nucleic acid binding"/>
    <property type="evidence" value="ECO:0007669"/>
    <property type="project" value="InterPro"/>
</dbReference>
<dbReference type="InterPro" id="IPR036397">
    <property type="entry name" value="RNaseH_sf"/>
</dbReference>
<gene>
    <name evidence="2" type="ORF">Bca52824_065158</name>
</gene>
<dbReference type="PANTHER" id="PTHR47074">
    <property type="entry name" value="BNAC02G40300D PROTEIN"/>
    <property type="match status" value="1"/>
</dbReference>
<sequence length="135" mass="14329">METQCFVDAAWNAGTSGGGFGCIFKDTTGRTLQQCSSNRSNVSSALVAEALAAKAGLKAARLLGLRKLAIRSDSKSLIMAINTKEKIVEAQGVLFDINQLCTLFTSVSFEFISRDFNEDADALAKAALQSLSNSV</sequence>
<name>A0A8X7QMU8_BRACI</name>
<dbReference type="GO" id="GO:0004523">
    <property type="term" value="F:RNA-DNA hybrid ribonuclease activity"/>
    <property type="evidence" value="ECO:0007669"/>
    <property type="project" value="InterPro"/>
</dbReference>